<dbReference type="Pfam" id="PF01807">
    <property type="entry name" value="Zn_ribbon_DnaG"/>
    <property type="match status" value="1"/>
</dbReference>
<reference evidence="16 17" key="1">
    <citation type="journal article" date="2015" name="Nature">
        <title>rRNA introns, odd ribosomes, and small enigmatic genomes across a large radiation of phyla.</title>
        <authorList>
            <person name="Brown C.T."/>
            <person name="Hug L.A."/>
            <person name="Thomas B.C."/>
            <person name="Sharon I."/>
            <person name="Castelle C.J."/>
            <person name="Singh A."/>
            <person name="Wilkins M.J."/>
            <person name="Williams K.H."/>
            <person name="Banfield J.F."/>
        </authorList>
    </citation>
    <scope>NUCLEOTIDE SEQUENCE [LARGE SCALE GENOMIC DNA]</scope>
</reference>
<dbReference type="SMART" id="SM00493">
    <property type="entry name" value="TOPRIM"/>
    <property type="match status" value="1"/>
</dbReference>
<evidence type="ECO:0000256" key="3">
    <source>
        <dbReference type="ARBA" id="ARBA00022679"/>
    </source>
</evidence>
<comment type="similarity">
    <text evidence="12 13">Belongs to the DnaG primase family.</text>
</comment>
<comment type="function">
    <text evidence="12 13">RNA polymerase that catalyzes the synthesis of short RNA molecules used as primers for DNA polymerase during DNA replication.</text>
</comment>
<evidence type="ECO:0000256" key="1">
    <source>
        <dbReference type="ARBA" id="ARBA00022478"/>
    </source>
</evidence>
<dbReference type="HAMAP" id="MF_00974">
    <property type="entry name" value="DNA_primase_DnaG"/>
    <property type="match status" value="1"/>
</dbReference>
<evidence type="ECO:0000256" key="4">
    <source>
        <dbReference type="ARBA" id="ARBA00022695"/>
    </source>
</evidence>
<evidence type="ECO:0000256" key="5">
    <source>
        <dbReference type="ARBA" id="ARBA00022705"/>
    </source>
</evidence>
<dbReference type="InterPro" id="IPR006171">
    <property type="entry name" value="TOPRIM_dom"/>
</dbReference>
<keyword evidence="5 12" id="KW-0235">DNA replication</keyword>
<dbReference type="Gene3D" id="3.90.580.10">
    <property type="entry name" value="Zinc finger, CHC2-type domain"/>
    <property type="match status" value="1"/>
</dbReference>
<keyword evidence="3 12" id="KW-0808">Transferase</keyword>
<evidence type="ECO:0000256" key="2">
    <source>
        <dbReference type="ARBA" id="ARBA00022515"/>
    </source>
</evidence>
<dbReference type="Pfam" id="PF08275">
    <property type="entry name" value="DNAG_N"/>
    <property type="match status" value="1"/>
</dbReference>
<dbReference type="GO" id="GO:0000428">
    <property type="term" value="C:DNA-directed RNA polymerase complex"/>
    <property type="evidence" value="ECO:0007669"/>
    <property type="project" value="UniProtKB-KW"/>
</dbReference>
<keyword evidence="6 12" id="KW-0479">Metal-binding</keyword>
<name>A0A0G0MKZ8_9BACT</name>
<proteinExistence type="inferred from homology"/>
<dbReference type="GO" id="GO:0003677">
    <property type="term" value="F:DNA binding"/>
    <property type="evidence" value="ECO:0007669"/>
    <property type="project" value="UniProtKB-KW"/>
</dbReference>
<dbReference type="EMBL" id="LBWG01000018">
    <property type="protein sequence ID" value="KKR03823.1"/>
    <property type="molecule type" value="Genomic_DNA"/>
</dbReference>
<dbReference type="AlphaFoldDB" id="A0A0G0MKZ8"/>
<dbReference type="EC" id="2.7.7.101" evidence="12"/>
<comment type="cofactor">
    <cofactor evidence="12 13 14">
        <name>Zn(2+)</name>
        <dbReference type="ChEBI" id="CHEBI:29105"/>
    </cofactor>
    <text evidence="12 13 14">Binds 1 zinc ion per monomer.</text>
</comment>
<dbReference type="GO" id="GO:0008270">
    <property type="term" value="F:zinc ion binding"/>
    <property type="evidence" value="ECO:0007669"/>
    <property type="project" value="UniProtKB-UniRule"/>
</dbReference>
<gene>
    <name evidence="12" type="primary">dnaG</name>
    <name evidence="16" type="ORF">UT30_C0018G0002</name>
</gene>
<dbReference type="PROSITE" id="PS50880">
    <property type="entry name" value="TOPRIM"/>
    <property type="match status" value="1"/>
</dbReference>
<dbReference type="InterPro" id="IPR034151">
    <property type="entry name" value="TOPRIM_DnaG_bac"/>
</dbReference>
<comment type="subunit">
    <text evidence="12">Monomer. Interacts with DnaB.</text>
</comment>
<dbReference type="InterPro" id="IPR050219">
    <property type="entry name" value="DnaG_primase"/>
</dbReference>
<dbReference type="Proteomes" id="UP000033935">
    <property type="component" value="Unassembled WGS sequence"/>
</dbReference>
<dbReference type="PANTHER" id="PTHR30313:SF2">
    <property type="entry name" value="DNA PRIMASE"/>
    <property type="match status" value="1"/>
</dbReference>
<dbReference type="Pfam" id="PF13155">
    <property type="entry name" value="Toprim_2"/>
    <property type="match status" value="1"/>
</dbReference>
<keyword evidence="1 12" id="KW-0240">DNA-directed RNA polymerase</keyword>
<dbReference type="GO" id="GO:0003899">
    <property type="term" value="F:DNA-directed RNA polymerase activity"/>
    <property type="evidence" value="ECO:0007669"/>
    <property type="project" value="UniProtKB-UniRule"/>
</dbReference>
<evidence type="ECO:0000256" key="6">
    <source>
        <dbReference type="ARBA" id="ARBA00022723"/>
    </source>
</evidence>
<dbReference type="SUPFAM" id="SSF56731">
    <property type="entry name" value="DNA primase core"/>
    <property type="match status" value="1"/>
</dbReference>
<dbReference type="InterPro" id="IPR013264">
    <property type="entry name" value="DNAG_N"/>
</dbReference>
<dbReference type="PIRSF" id="PIRSF002811">
    <property type="entry name" value="DnaG"/>
    <property type="match status" value="1"/>
</dbReference>
<keyword evidence="10 12" id="KW-0238">DNA-binding</keyword>
<organism evidence="16 17">
    <name type="scientific">Candidatus Uhrbacteria bacterium GW2011_GWF2_39_13</name>
    <dbReference type="NCBI Taxonomy" id="1618995"/>
    <lineage>
        <taxon>Bacteria</taxon>
        <taxon>Candidatus Uhriibacteriota</taxon>
    </lineage>
</organism>
<dbReference type="PANTHER" id="PTHR30313">
    <property type="entry name" value="DNA PRIMASE"/>
    <property type="match status" value="1"/>
</dbReference>
<dbReference type="SMART" id="SM00400">
    <property type="entry name" value="ZnF_CHCC"/>
    <property type="match status" value="1"/>
</dbReference>
<evidence type="ECO:0000256" key="10">
    <source>
        <dbReference type="ARBA" id="ARBA00023125"/>
    </source>
</evidence>
<dbReference type="InterPro" id="IPR002694">
    <property type="entry name" value="Znf_CHC2"/>
</dbReference>
<comment type="catalytic activity">
    <reaction evidence="12">
        <text>ssDNA + n NTP = ssDNA/pppN(pN)n-1 hybrid + (n-1) diphosphate.</text>
        <dbReference type="EC" id="2.7.7.101"/>
    </reaction>
</comment>
<evidence type="ECO:0000256" key="7">
    <source>
        <dbReference type="ARBA" id="ARBA00022771"/>
    </source>
</evidence>
<dbReference type="CDD" id="cd03364">
    <property type="entry name" value="TOPRIM_DnaG_primases"/>
    <property type="match status" value="1"/>
</dbReference>
<keyword evidence="9" id="KW-0460">Magnesium</keyword>
<dbReference type="InterPro" id="IPR030846">
    <property type="entry name" value="DnaG_bac"/>
</dbReference>
<feature type="domain" description="Toprim" evidence="15">
    <location>
        <begin position="253"/>
        <end position="332"/>
    </location>
</feature>
<dbReference type="FunFam" id="3.90.580.10:FF:000001">
    <property type="entry name" value="DNA primase"/>
    <property type="match status" value="1"/>
</dbReference>
<comment type="caution">
    <text evidence="16">The sequence shown here is derived from an EMBL/GenBank/DDBJ whole genome shotgun (WGS) entry which is preliminary data.</text>
</comment>
<accession>A0A0G0MKZ8</accession>
<dbReference type="GO" id="GO:0006269">
    <property type="term" value="P:DNA replication, synthesis of primer"/>
    <property type="evidence" value="ECO:0007669"/>
    <property type="project" value="UniProtKB-UniRule"/>
</dbReference>
<evidence type="ECO:0000256" key="9">
    <source>
        <dbReference type="ARBA" id="ARBA00022842"/>
    </source>
</evidence>
<dbReference type="InterPro" id="IPR019475">
    <property type="entry name" value="DNA_primase_DnaB-bd"/>
</dbReference>
<keyword evidence="4 12" id="KW-0548">Nucleotidyltransferase</keyword>
<dbReference type="Gene3D" id="3.90.980.10">
    <property type="entry name" value="DNA primase, catalytic core, N-terminal domain"/>
    <property type="match status" value="1"/>
</dbReference>
<dbReference type="InterPro" id="IPR036977">
    <property type="entry name" value="DNA_primase_Znf_CHC2"/>
</dbReference>
<evidence type="ECO:0000256" key="13">
    <source>
        <dbReference type="PIRNR" id="PIRNR002811"/>
    </source>
</evidence>
<keyword evidence="7 12" id="KW-0863">Zinc-finger</keyword>
<protein>
    <recommendedName>
        <fullName evidence="12 13">DNA primase</fullName>
        <ecNumber evidence="12">2.7.7.101</ecNumber>
    </recommendedName>
</protein>
<evidence type="ECO:0000313" key="16">
    <source>
        <dbReference type="EMBL" id="KKR03823.1"/>
    </source>
</evidence>
<dbReference type="GO" id="GO:1990077">
    <property type="term" value="C:primosome complex"/>
    <property type="evidence" value="ECO:0007669"/>
    <property type="project" value="UniProtKB-KW"/>
</dbReference>
<dbReference type="InterPro" id="IPR037068">
    <property type="entry name" value="DNA_primase_core_N_sf"/>
</dbReference>
<dbReference type="SUPFAM" id="SSF57783">
    <property type="entry name" value="Zinc beta-ribbon"/>
    <property type="match status" value="1"/>
</dbReference>
<comment type="domain">
    <text evidence="12">Contains an N-terminal zinc-binding domain, a central core domain that contains the primase activity, and a C-terminal DnaB-binding domain.</text>
</comment>
<evidence type="ECO:0000256" key="12">
    <source>
        <dbReference type="HAMAP-Rule" id="MF_00974"/>
    </source>
</evidence>
<evidence type="ECO:0000256" key="14">
    <source>
        <dbReference type="PIRSR" id="PIRSR002811-1"/>
    </source>
</evidence>
<evidence type="ECO:0000259" key="15">
    <source>
        <dbReference type="PROSITE" id="PS50880"/>
    </source>
</evidence>
<dbReference type="PATRIC" id="fig|1618995.3.peg.776"/>
<feature type="zinc finger region" description="CHC2-type" evidence="12 14">
    <location>
        <begin position="35"/>
        <end position="59"/>
    </location>
</feature>
<sequence>MDPKDEIKQKLDILDLIGEYVMLKPSGSTGFKGLCPFHSEKSPSFHVSQDRQNWHCFGCNEGGDCFSFVMKMEGMTFPEALIHLGKKTGVEVLRLPTAQSNTRARLLLMHDLAQKFYQKVLFDSSKAGAARSYVQSRGISQDFLVRFGIGFVPDEWNLLSSFLLKRGFSESEMIQSGLSLKRKQGTGIIDRFRHRLMIPLRDHHGNTVGFTGRSMPGNDQGPKYMNSPETPIYSKSHILFGLDLAKRIARDYGFIVIVEGNLDVVASHKDGVEQIVASSGTALTQEQLELLKRYTHTIVFAFDADAAGFTAAKKGMSLARSLEFDIRAAILPEGIKDPDELVQKFPGVWRELVAHSQPMMQFLMTHVTRGKDLRHIDDKQAVAKELLPAISEMSSVVEREHWLQVVADLLQISIDQLRLSLTPKTPVIPAANVSKEVKIVESFSKEEKARRILFGYLIGSVQTFDLFEKRLFPLLEDQKLWIILYNLAKSTYASGSQTAQNTFFSRIRDLLETHPMKESLQVLLDSSSFMVDQTFQDLPPQKVLEHIENLFLFLEGQTQKRDREALARDLRQAEAIGDTDTVHRLLEQLNS</sequence>
<evidence type="ECO:0000256" key="11">
    <source>
        <dbReference type="ARBA" id="ARBA00023163"/>
    </source>
</evidence>
<dbReference type="NCBIfam" id="TIGR01391">
    <property type="entry name" value="dnaG"/>
    <property type="match status" value="1"/>
</dbReference>
<evidence type="ECO:0000256" key="8">
    <source>
        <dbReference type="ARBA" id="ARBA00022833"/>
    </source>
</evidence>
<dbReference type="InterPro" id="IPR006295">
    <property type="entry name" value="DNA_primase_DnaG"/>
</dbReference>
<keyword evidence="2 12" id="KW-0639">Primosome</keyword>
<keyword evidence="8 12" id="KW-0862">Zinc</keyword>
<dbReference type="Pfam" id="PF10410">
    <property type="entry name" value="DnaB_bind"/>
    <property type="match status" value="1"/>
</dbReference>
<dbReference type="Gene3D" id="3.40.1360.10">
    <property type="match status" value="1"/>
</dbReference>
<dbReference type="GO" id="GO:0005737">
    <property type="term" value="C:cytoplasm"/>
    <property type="evidence" value="ECO:0007669"/>
    <property type="project" value="TreeGrafter"/>
</dbReference>
<evidence type="ECO:0000313" key="17">
    <source>
        <dbReference type="Proteomes" id="UP000033935"/>
    </source>
</evidence>
<keyword evidence="11 12" id="KW-0804">Transcription</keyword>